<organism evidence="3 4">
    <name type="scientific">Jannaschia faecimaris</name>
    <dbReference type="NCBI Taxonomy" id="1244108"/>
    <lineage>
        <taxon>Bacteria</taxon>
        <taxon>Pseudomonadati</taxon>
        <taxon>Pseudomonadota</taxon>
        <taxon>Alphaproteobacteria</taxon>
        <taxon>Rhodobacterales</taxon>
        <taxon>Roseobacteraceae</taxon>
        <taxon>Jannaschia</taxon>
    </lineage>
</organism>
<protein>
    <submittedName>
        <fullName evidence="3">Glycosyltransferase involved in cell wall bisynthesis</fullName>
    </submittedName>
</protein>
<sequence length="446" mass="48512">MKIAWVSPFAKASAIGHYSTIVCDEVAALGHEVVRVRLEPPASGVAEAGPHPHDMDFEPFLAVDPKAFDRIIYNLGNSWENHGPLMGDRIPPGVFILHDVCFPHLFFAHCAQKTLDPLALLDGLVPLGLAPENHRAISAAVESTDNPDVRISLLADLDMVGWATRNATRLFVHSPSVTDAITRKTGLPVDHLPLAFWNAAQTARLPEVRPLKHEKRTLVSFGHLVANKRVSSLIRSIGSDQALSETWQLRIVGPSDEPSRQHYMDLAEKQSHQVDLVFTGEVDDATFEAEMQAATCISCLRRPSYESGSATLALAMAINGNVLVSEDSTSSGMVQGMATMIPATGEDAAVASALREMAKRPVHSTEDLARIRTTARDMFDARNYAEALLAMLQTASAAEADVARFRSIFPEEGDFACALRRWGGPRMTSAGLRIKPILQSLEETGI</sequence>
<dbReference type="SUPFAM" id="SSF53756">
    <property type="entry name" value="UDP-Glycosyltransferase/glycogen phosphorylase"/>
    <property type="match status" value="1"/>
</dbReference>
<evidence type="ECO:0000313" key="3">
    <source>
        <dbReference type="EMBL" id="SDY48129.1"/>
    </source>
</evidence>
<gene>
    <name evidence="3" type="ORF">SAMN05444004_101544</name>
</gene>
<evidence type="ECO:0000313" key="4">
    <source>
        <dbReference type="Proteomes" id="UP000198914"/>
    </source>
</evidence>
<evidence type="ECO:0000256" key="1">
    <source>
        <dbReference type="ARBA" id="ARBA00022679"/>
    </source>
</evidence>
<dbReference type="RefSeq" id="WP_092641883.1">
    <property type="nucleotide sequence ID" value="NZ_FNPX01000001.1"/>
</dbReference>
<evidence type="ECO:0000259" key="2">
    <source>
        <dbReference type="Pfam" id="PF00534"/>
    </source>
</evidence>
<feature type="domain" description="Glycosyl transferase family 1" evidence="2">
    <location>
        <begin position="207"/>
        <end position="373"/>
    </location>
</feature>
<dbReference type="OrthoDB" id="9797829at2"/>
<dbReference type="STRING" id="1244108.SAMN05444004_101544"/>
<reference evidence="4" key="1">
    <citation type="submission" date="2016-10" db="EMBL/GenBank/DDBJ databases">
        <authorList>
            <person name="Varghese N."/>
            <person name="Submissions S."/>
        </authorList>
    </citation>
    <scope>NUCLEOTIDE SEQUENCE [LARGE SCALE GENOMIC DNA]</scope>
    <source>
        <strain evidence="4">DSM 100420</strain>
    </source>
</reference>
<dbReference type="Pfam" id="PF00534">
    <property type="entry name" value="Glycos_transf_1"/>
    <property type="match status" value="1"/>
</dbReference>
<keyword evidence="4" id="KW-1185">Reference proteome</keyword>
<dbReference type="Proteomes" id="UP000198914">
    <property type="component" value="Unassembled WGS sequence"/>
</dbReference>
<name>A0A1H3K898_9RHOB</name>
<dbReference type="AlphaFoldDB" id="A0A1H3K898"/>
<dbReference type="EMBL" id="FNPX01000001">
    <property type="protein sequence ID" value="SDY48129.1"/>
    <property type="molecule type" value="Genomic_DNA"/>
</dbReference>
<keyword evidence="1 3" id="KW-0808">Transferase</keyword>
<dbReference type="GO" id="GO:0016757">
    <property type="term" value="F:glycosyltransferase activity"/>
    <property type="evidence" value="ECO:0007669"/>
    <property type="project" value="InterPro"/>
</dbReference>
<dbReference type="PANTHER" id="PTHR46401:SF2">
    <property type="entry name" value="GLYCOSYLTRANSFERASE WBBK-RELATED"/>
    <property type="match status" value="1"/>
</dbReference>
<dbReference type="Gene3D" id="3.40.50.2000">
    <property type="entry name" value="Glycogen Phosphorylase B"/>
    <property type="match status" value="1"/>
</dbReference>
<dbReference type="GO" id="GO:0009103">
    <property type="term" value="P:lipopolysaccharide biosynthetic process"/>
    <property type="evidence" value="ECO:0007669"/>
    <property type="project" value="TreeGrafter"/>
</dbReference>
<dbReference type="InterPro" id="IPR001296">
    <property type="entry name" value="Glyco_trans_1"/>
</dbReference>
<proteinExistence type="predicted"/>
<accession>A0A1H3K898</accession>
<dbReference type="PANTHER" id="PTHR46401">
    <property type="entry name" value="GLYCOSYLTRANSFERASE WBBK-RELATED"/>
    <property type="match status" value="1"/>
</dbReference>